<dbReference type="OrthoDB" id="5653206at2"/>
<keyword evidence="2" id="KW-0680">Restriction system</keyword>
<organism evidence="5 6">
    <name type="scientific">Aquicella lusitana</name>
    <dbReference type="NCBI Taxonomy" id="254246"/>
    <lineage>
        <taxon>Bacteria</taxon>
        <taxon>Pseudomonadati</taxon>
        <taxon>Pseudomonadota</taxon>
        <taxon>Gammaproteobacteria</taxon>
        <taxon>Legionellales</taxon>
        <taxon>Coxiellaceae</taxon>
        <taxon>Aquicella</taxon>
    </lineage>
</organism>
<evidence type="ECO:0000313" key="5">
    <source>
        <dbReference type="EMBL" id="RDI37198.1"/>
    </source>
</evidence>
<comment type="similarity">
    <text evidence="1">Belongs to the type-I restriction system S methylase family.</text>
</comment>
<dbReference type="RefSeq" id="WP_114835477.1">
    <property type="nucleotide sequence ID" value="NZ_LR699114.1"/>
</dbReference>
<evidence type="ECO:0000256" key="2">
    <source>
        <dbReference type="ARBA" id="ARBA00022747"/>
    </source>
</evidence>
<gene>
    <name evidence="5" type="ORF">C8D86_1426</name>
</gene>
<evidence type="ECO:0000259" key="4">
    <source>
        <dbReference type="Pfam" id="PF01420"/>
    </source>
</evidence>
<keyword evidence="6" id="KW-1185">Reference proteome</keyword>
<dbReference type="PANTHER" id="PTHR30408">
    <property type="entry name" value="TYPE-1 RESTRICTION ENZYME ECOKI SPECIFICITY PROTEIN"/>
    <property type="match status" value="1"/>
</dbReference>
<dbReference type="Proteomes" id="UP000254720">
    <property type="component" value="Unassembled WGS sequence"/>
</dbReference>
<evidence type="ECO:0000256" key="1">
    <source>
        <dbReference type="ARBA" id="ARBA00010923"/>
    </source>
</evidence>
<dbReference type="AlphaFoldDB" id="A0A370G0C5"/>
<dbReference type="GO" id="GO:0009307">
    <property type="term" value="P:DNA restriction-modification system"/>
    <property type="evidence" value="ECO:0007669"/>
    <property type="project" value="UniProtKB-KW"/>
</dbReference>
<dbReference type="GO" id="GO:0003677">
    <property type="term" value="F:DNA binding"/>
    <property type="evidence" value="ECO:0007669"/>
    <property type="project" value="UniProtKB-KW"/>
</dbReference>
<comment type="caution">
    <text evidence="5">The sequence shown here is derived from an EMBL/GenBank/DDBJ whole genome shotgun (WGS) entry which is preliminary data.</text>
</comment>
<dbReference type="Pfam" id="PF01420">
    <property type="entry name" value="Methylase_S"/>
    <property type="match status" value="1"/>
</dbReference>
<protein>
    <submittedName>
        <fullName evidence="5">Type I restriction enzyme S subunit</fullName>
    </submittedName>
</protein>
<evidence type="ECO:0000313" key="6">
    <source>
        <dbReference type="Proteomes" id="UP000254720"/>
    </source>
</evidence>
<evidence type="ECO:0000256" key="3">
    <source>
        <dbReference type="ARBA" id="ARBA00023125"/>
    </source>
</evidence>
<reference evidence="5 6" key="1">
    <citation type="submission" date="2018-07" db="EMBL/GenBank/DDBJ databases">
        <title>Genomic Encyclopedia of Type Strains, Phase IV (KMG-IV): sequencing the most valuable type-strain genomes for metagenomic binning, comparative biology and taxonomic classification.</title>
        <authorList>
            <person name="Goeker M."/>
        </authorList>
    </citation>
    <scope>NUCLEOTIDE SEQUENCE [LARGE SCALE GENOMIC DNA]</scope>
    <source>
        <strain evidence="5 6">DSM 16500</strain>
    </source>
</reference>
<dbReference type="PANTHER" id="PTHR30408:SF13">
    <property type="entry name" value="TYPE I RESTRICTION ENZYME HINDI SPECIFICITY SUBUNIT"/>
    <property type="match status" value="1"/>
</dbReference>
<keyword evidence="3" id="KW-0238">DNA-binding</keyword>
<dbReference type="InterPro" id="IPR000055">
    <property type="entry name" value="Restrct_endonuc_typeI_TRD"/>
</dbReference>
<dbReference type="SUPFAM" id="SSF116734">
    <property type="entry name" value="DNA methylase specificity domain"/>
    <property type="match status" value="2"/>
</dbReference>
<dbReference type="EMBL" id="QQAX01000042">
    <property type="protein sequence ID" value="RDI37198.1"/>
    <property type="molecule type" value="Genomic_DNA"/>
</dbReference>
<dbReference type="Gene3D" id="3.90.220.20">
    <property type="entry name" value="DNA methylase specificity domains"/>
    <property type="match status" value="2"/>
</dbReference>
<dbReference type="InterPro" id="IPR052021">
    <property type="entry name" value="Type-I_RS_S_subunit"/>
</dbReference>
<sequence>MREYVILDDAAFYSEDRIHSSNISKEDYVTTDNMLPNKGGIVSALKLPNATLIAFKKGDILVANIRPYLKKIWFATKDGGCSPDVLVFKSKNGYDSKFLYYSLFRDDFFHHMMKGSKGTKMPRGEKSQILKFHIPNYLPSTQKLIAAALSPLDSKIDINIRINNTLETFARTLYNYWFIQFDFPDKNGNPYKSSGGKMVWNKKLKREIPAEWEAKNLADIVDISNESLNPMDYPDKEFKHYSIPAFDESGTFKIEKGVEIKSNKYIVTNTDILVSKLNPWFRRVIFPTKMDDLICSTEFVVWRARNTAIKNYIYMIARDTSFVTYCTQSATGTSNSHKRVNPAVMMDYSIAYNNNIAELFGSILGPTIMMCAKNQVENNQLSNLRDWLLPMLMNKQVLVGNYEASNAKSASTSF</sequence>
<dbReference type="InterPro" id="IPR044946">
    <property type="entry name" value="Restrct_endonuc_typeI_TRD_sf"/>
</dbReference>
<proteinExistence type="inferred from homology"/>
<accession>A0A370G0C5</accession>
<name>A0A370G0C5_9COXI</name>
<feature type="domain" description="Type I restriction modification DNA specificity" evidence="4">
    <location>
        <begin position="28"/>
        <end position="167"/>
    </location>
</feature>